<evidence type="ECO:0000313" key="2">
    <source>
        <dbReference type="Proteomes" id="UP000215596"/>
    </source>
</evidence>
<comment type="caution">
    <text evidence="1">The sequence shown here is derived from an EMBL/GenBank/DDBJ whole genome shotgun (WGS) entry which is preliminary data.</text>
</comment>
<dbReference type="RefSeq" id="WP_095264999.1">
    <property type="nucleotide sequence ID" value="NZ_NPBY01000030.1"/>
</dbReference>
<dbReference type="OrthoDB" id="2859043at2"/>
<protein>
    <submittedName>
        <fullName evidence="1">Uncharacterized protein</fullName>
    </submittedName>
</protein>
<accession>A0A268EW07</accession>
<dbReference type="AlphaFoldDB" id="A0A268EW07"/>
<name>A0A268EW07_9BACL</name>
<proteinExistence type="predicted"/>
<gene>
    <name evidence="1" type="ORF">CHH67_09835</name>
</gene>
<reference evidence="1 2" key="1">
    <citation type="submission" date="2017-07" db="EMBL/GenBank/DDBJ databases">
        <title>Isolation and whole genome analysis of endospore-forming bacteria from heroin.</title>
        <authorList>
            <person name="Kalinowski J."/>
            <person name="Ahrens B."/>
            <person name="Al-Dilaimi A."/>
            <person name="Winkler A."/>
            <person name="Wibberg D."/>
            <person name="Schleenbecker U."/>
            <person name="Ruckert C."/>
            <person name="Wolfel R."/>
            <person name="Grass G."/>
        </authorList>
    </citation>
    <scope>NUCLEOTIDE SEQUENCE [LARGE SCALE GENOMIC DNA]</scope>
    <source>
        <strain evidence="1 2">7537-G1</strain>
    </source>
</reference>
<evidence type="ECO:0000313" key="1">
    <source>
        <dbReference type="EMBL" id="PAD77300.1"/>
    </source>
</evidence>
<dbReference type="Proteomes" id="UP000215596">
    <property type="component" value="Unassembled WGS sequence"/>
</dbReference>
<dbReference type="EMBL" id="NPBY01000030">
    <property type="protein sequence ID" value="PAD77300.1"/>
    <property type="molecule type" value="Genomic_DNA"/>
</dbReference>
<organism evidence="1 2">
    <name type="scientific">Paenibacillus campinasensis</name>
    <dbReference type="NCBI Taxonomy" id="66347"/>
    <lineage>
        <taxon>Bacteria</taxon>
        <taxon>Bacillati</taxon>
        <taxon>Bacillota</taxon>
        <taxon>Bacilli</taxon>
        <taxon>Bacillales</taxon>
        <taxon>Paenibacillaceae</taxon>
        <taxon>Paenibacillus</taxon>
    </lineage>
</organism>
<sequence length="151" mass="16883">MNKAELNQIVQELLRRSGSTVTVALESYFPGGRLVGGKYAMNSHTVTMYTEVIRQQCLQLFGSLEQVEAYFAVVFAHELGHAADQTLQELCSRMDTSENELVRKQIALQAEENAWHYAAAWIADIDPAFVRVIVEQSLAAYRTEIASTEIA</sequence>